<dbReference type="InterPro" id="IPR036397">
    <property type="entry name" value="RNaseH_sf"/>
</dbReference>
<protein>
    <recommendedName>
        <fullName evidence="1">RNase H type-1 domain-containing protein</fullName>
    </recommendedName>
</protein>
<feature type="domain" description="RNase H type-1" evidence="1">
    <location>
        <begin position="10"/>
        <end position="76"/>
    </location>
</feature>
<feature type="non-terminal residue" evidence="2">
    <location>
        <position position="97"/>
    </location>
</feature>
<dbReference type="AlphaFoldDB" id="A0A0B2P2U0"/>
<dbReference type="CDD" id="cd06222">
    <property type="entry name" value="RNase_H_like"/>
    <property type="match status" value="1"/>
</dbReference>
<evidence type="ECO:0000313" key="2">
    <source>
        <dbReference type="EMBL" id="KHN01988.1"/>
    </source>
</evidence>
<evidence type="ECO:0000259" key="1">
    <source>
        <dbReference type="Pfam" id="PF13456"/>
    </source>
</evidence>
<dbReference type="GO" id="GO:0003676">
    <property type="term" value="F:nucleic acid binding"/>
    <property type="evidence" value="ECO:0007669"/>
    <property type="project" value="InterPro"/>
</dbReference>
<dbReference type="InterPro" id="IPR012337">
    <property type="entry name" value="RNaseH-like_sf"/>
</dbReference>
<dbReference type="InterPro" id="IPR044730">
    <property type="entry name" value="RNase_H-like_dom_plant"/>
</dbReference>
<dbReference type="Pfam" id="PF13456">
    <property type="entry name" value="RVT_3"/>
    <property type="match status" value="1"/>
</dbReference>
<dbReference type="InterPro" id="IPR002156">
    <property type="entry name" value="RNaseH_domain"/>
</dbReference>
<dbReference type="GO" id="GO:0004523">
    <property type="term" value="F:RNA-DNA hybrid ribonuclease activity"/>
    <property type="evidence" value="ECO:0007669"/>
    <property type="project" value="InterPro"/>
</dbReference>
<sequence length="97" mass="11021">VANRSPCLVGCGAIFRNHMVDVMGCFALYVGVEHALHVEIMASINAIEITHDKGWKKLWLECDSLLVAQTFKKVVIVSKQLRNRWLNMVQLTVFMSF</sequence>
<gene>
    <name evidence="2" type="ORF">glysoja_034510</name>
</gene>
<accession>A0A0B2P2U0</accession>
<dbReference type="SUPFAM" id="SSF53098">
    <property type="entry name" value="Ribonuclease H-like"/>
    <property type="match status" value="1"/>
</dbReference>
<dbReference type="Gene3D" id="3.30.420.10">
    <property type="entry name" value="Ribonuclease H-like superfamily/Ribonuclease H"/>
    <property type="match status" value="1"/>
</dbReference>
<name>A0A0B2P2U0_GLYSO</name>
<feature type="non-terminal residue" evidence="2">
    <location>
        <position position="1"/>
    </location>
</feature>
<organism evidence="2">
    <name type="scientific">Glycine soja</name>
    <name type="common">Wild soybean</name>
    <dbReference type="NCBI Taxonomy" id="3848"/>
    <lineage>
        <taxon>Eukaryota</taxon>
        <taxon>Viridiplantae</taxon>
        <taxon>Streptophyta</taxon>
        <taxon>Embryophyta</taxon>
        <taxon>Tracheophyta</taxon>
        <taxon>Spermatophyta</taxon>
        <taxon>Magnoliopsida</taxon>
        <taxon>eudicotyledons</taxon>
        <taxon>Gunneridae</taxon>
        <taxon>Pentapetalae</taxon>
        <taxon>rosids</taxon>
        <taxon>fabids</taxon>
        <taxon>Fabales</taxon>
        <taxon>Fabaceae</taxon>
        <taxon>Papilionoideae</taxon>
        <taxon>50 kb inversion clade</taxon>
        <taxon>NPAAA clade</taxon>
        <taxon>indigoferoid/millettioid clade</taxon>
        <taxon>Phaseoleae</taxon>
        <taxon>Glycine</taxon>
        <taxon>Glycine subgen. Soja</taxon>
    </lineage>
</organism>
<proteinExistence type="predicted"/>
<dbReference type="Proteomes" id="UP000053555">
    <property type="component" value="Unassembled WGS sequence"/>
</dbReference>
<reference evidence="2" key="1">
    <citation type="submission" date="2014-07" db="EMBL/GenBank/DDBJ databases">
        <title>Identification of a novel salt tolerance gene in wild soybean by whole-genome sequencing.</title>
        <authorList>
            <person name="Lam H.-M."/>
            <person name="Qi X."/>
            <person name="Li M.-W."/>
            <person name="Liu X."/>
            <person name="Xie M."/>
            <person name="Ni M."/>
            <person name="Xu X."/>
        </authorList>
    </citation>
    <scope>NUCLEOTIDE SEQUENCE [LARGE SCALE GENOMIC DNA]</scope>
    <source>
        <tissue evidence="2">Root</tissue>
    </source>
</reference>
<dbReference type="EMBL" id="KN670568">
    <property type="protein sequence ID" value="KHN01988.1"/>
    <property type="molecule type" value="Genomic_DNA"/>
</dbReference>